<dbReference type="InterPro" id="IPR039426">
    <property type="entry name" value="TonB-dep_rcpt-like"/>
</dbReference>
<dbReference type="PROSITE" id="PS01156">
    <property type="entry name" value="TONB_DEPENDENT_REC_2"/>
    <property type="match status" value="1"/>
</dbReference>
<evidence type="ECO:0000256" key="14">
    <source>
        <dbReference type="PROSITE-ProRule" id="PRU01360"/>
    </source>
</evidence>
<dbReference type="Proteomes" id="UP000575083">
    <property type="component" value="Unassembled WGS sequence"/>
</dbReference>
<evidence type="ECO:0000256" key="5">
    <source>
        <dbReference type="ARBA" id="ARBA00022496"/>
    </source>
</evidence>
<gene>
    <name evidence="19" type="ORF">HNP48_005918</name>
</gene>
<evidence type="ECO:0000256" key="1">
    <source>
        <dbReference type="ARBA" id="ARBA00004571"/>
    </source>
</evidence>
<keyword evidence="7 17" id="KW-0732">Signal</keyword>
<dbReference type="InterPro" id="IPR036942">
    <property type="entry name" value="Beta-barrel_TonB_sf"/>
</dbReference>
<keyword evidence="3 14" id="KW-0813">Transport</keyword>
<dbReference type="InterPro" id="IPR010917">
    <property type="entry name" value="TonB_rcpt_CS"/>
</dbReference>
<keyword evidence="13 14" id="KW-0998">Cell outer membrane</keyword>
<keyword evidence="11 14" id="KW-0472">Membrane</keyword>
<dbReference type="GO" id="GO:0015344">
    <property type="term" value="F:siderophore uptake transmembrane transporter activity"/>
    <property type="evidence" value="ECO:0007669"/>
    <property type="project" value="TreeGrafter"/>
</dbReference>
<dbReference type="Pfam" id="PF00593">
    <property type="entry name" value="TonB_dep_Rec_b-barrel"/>
    <property type="match status" value="1"/>
</dbReference>
<evidence type="ECO:0000256" key="3">
    <source>
        <dbReference type="ARBA" id="ARBA00022448"/>
    </source>
</evidence>
<dbReference type="PANTHER" id="PTHR32552">
    <property type="entry name" value="FERRICHROME IRON RECEPTOR-RELATED"/>
    <property type="match status" value="1"/>
</dbReference>
<keyword evidence="4 14" id="KW-1134">Transmembrane beta strand</keyword>
<sequence>MMTRPFTRPAPLAMALALAFPAAPALAQAGAPARSDAAVQQQQVFNLAAQPLGQALSAWALQTRMQLIVQPGLVAGKTAPAVAGSLTPRQALERLLAGSGLESSFDGQSAVVHAAHGNHSGGPLPAVTVRAEAEADGSSAAGYRARRASTAGFAAQDTLDTPFSVTVLSSELFTNQKIDNISGLDRLDASITSSGASPAWYGSPMIRGLGLDNWSNFRYNGMIFINQQVTGLENKERVEVLKGLSALQGGFAAPGGLINYVTKRPAATPVNDVHLSANQYGQAKVHADLSRRTDDGRLGLRVNAALEGERSYVREVTGHRRFLSAAVDWRLTPDTLVQLDLEHETHDQTLQPVLRPNVNRGLPTNIDPRRFLGQPWASFPTESTVASAKVEHWLNERWSLVGDLHWMELNRDQDALALGNIQPNGDATLTQNVFANQRRQPTTLRAMVQGKFHTGSVGHELALGVQSYRFKRHESAGASRVLGTTSLYNPVAFADPGLTVGPARLTTEAQERSLFGQDILSLGDAWKLHLGGRYATRQQTDYSSATGVQSGTPYDKSVFTPHIALVHKPRPNLSVYAGYVEGLEQGGTAPLGTANANQQLKPRVSKQIELGVKADLSADLSASAALFQIHRTAEYTNTGNTYVQDGLQRNLGLEFSLTGRVSKEWTLVASAMLLDAELQRTGDRSTEGKQPMNTPKQRFTAVAEYAPAQLPGWTFAGNWSYSGKRQTNDANTGEVAPAYNTFGLGTRYATRIAGTPATFRLNIDNLFNKRYWDIAQAFSLLPGAPRTVSAGVSLQF</sequence>
<feature type="signal peptide" evidence="17">
    <location>
        <begin position="1"/>
        <end position="27"/>
    </location>
</feature>
<dbReference type="NCBIfam" id="TIGR01783">
    <property type="entry name" value="TonB-siderophor"/>
    <property type="match status" value="1"/>
</dbReference>
<dbReference type="EMBL" id="JACHLK010000017">
    <property type="protein sequence ID" value="MBB6563199.1"/>
    <property type="molecule type" value="Genomic_DNA"/>
</dbReference>
<evidence type="ECO:0000256" key="10">
    <source>
        <dbReference type="ARBA" id="ARBA00023077"/>
    </source>
</evidence>
<evidence type="ECO:0000256" key="2">
    <source>
        <dbReference type="ARBA" id="ARBA00009810"/>
    </source>
</evidence>
<evidence type="ECO:0000256" key="17">
    <source>
        <dbReference type="SAM" id="SignalP"/>
    </source>
</evidence>
<keyword evidence="9" id="KW-0406">Ion transport</keyword>
<dbReference type="Gene3D" id="2.170.130.10">
    <property type="entry name" value="TonB-dependent receptor, plug domain"/>
    <property type="match status" value="1"/>
</dbReference>
<keyword evidence="20" id="KW-1185">Reference proteome</keyword>
<dbReference type="Gene3D" id="3.55.50.30">
    <property type="match status" value="1"/>
</dbReference>
<dbReference type="InterPro" id="IPR000531">
    <property type="entry name" value="Beta-barrel_TonB"/>
</dbReference>
<keyword evidence="8" id="KW-0408">Iron</keyword>
<comment type="subcellular location">
    <subcellularLocation>
        <location evidence="1 14">Cell outer membrane</location>
        <topology evidence="1 14">Multi-pass membrane protein</topology>
    </subcellularLocation>
</comment>
<dbReference type="InterPro" id="IPR012910">
    <property type="entry name" value="Plug_dom"/>
</dbReference>
<evidence type="ECO:0000259" key="18">
    <source>
        <dbReference type="SMART" id="SM00965"/>
    </source>
</evidence>
<dbReference type="SUPFAM" id="SSF56935">
    <property type="entry name" value="Porins"/>
    <property type="match status" value="1"/>
</dbReference>
<dbReference type="PROSITE" id="PS52016">
    <property type="entry name" value="TONB_DEPENDENT_REC_3"/>
    <property type="match status" value="1"/>
</dbReference>
<keyword evidence="5" id="KW-0410">Iron transport</keyword>
<evidence type="ECO:0000256" key="16">
    <source>
        <dbReference type="RuleBase" id="RU003357"/>
    </source>
</evidence>
<feature type="chain" id="PRO_5030949247" evidence="17">
    <location>
        <begin position="28"/>
        <end position="796"/>
    </location>
</feature>
<evidence type="ECO:0000256" key="7">
    <source>
        <dbReference type="ARBA" id="ARBA00022729"/>
    </source>
</evidence>
<dbReference type="Gene3D" id="2.40.170.20">
    <property type="entry name" value="TonB-dependent receptor, beta-barrel domain"/>
    <property type="match status" value="1"/>
</dbReference>
<proteinExistence type="inferred from homology"/>
<protein>
    <submittedName>
        <fullName evidence="19">Iron complex outermembrane receptor protein</fullName>
    </submittedName>
</protein>
<evidence type="ECO:0000256" key="11">
    <source>
        <dbReference type="ARBA" id="ARBA00023136"/>
    </source>
</evidence>
<dbReference type="CDD" id="cd01347">
    <property type="entry name" value="ligand_gated_channel"/>
    <property type="match status" value="1"/>
</dbReference>
<evidence type="ECO:0000256" key="6">
    <source>
        <dbReference type="ARBA" id="ARBA00022692"/>
    </source>
</evidence>
<dbReference type="AlphaFoldDB" id="A0A7X0PK45"/>
<name>A0A7X0PK45_9BURK</name>
<evidence type="ECO:0000256" key="8">
    <source>
        <dbReference type="ARBA" id="ARBA00023004"/>
    </source>
</evidence>
<organism evidence="19 20">
    <name type="scientific">Acidovorax soli</name>
    <dbReference type="NCBI Taxonomy" id="592050"/>
    <lineage>
        <taxon>Bacteria</taxon>
        <taxon>Pseudomonadati</taxon>
        <taxon>Pseudomonadota</taxon>
        <taxon>Betaproteobacteria</taxon>
        <taxon>Burkholderiales</taxon>
        <taxon>Comamonadaceae</taxon>
        <taxon>Acidovorax</taxon>
    </lineage>
</organism>
<keyword evidence="12 19" id="KW-0675">Receptor</keyword>
<dbReference type="InterPro" id="IPR037066">
    <property type="entry name" value="Plug_dom_sf"/>
</dbReference>
<dbReference type="GO" id="GO:0038023">
    <property type="term" value="F:signaling receptor activity"/>
    <property type="evidence" value="ECO:0007669"/>
    <property type="project" value="InterPro"/>
</dbReference>
<feature type="domain" description="Secretin/TonB short N-terminal" evidence="18">
    <location>
        <begin position="65"/>
        <end position="115"/>
    </location>
</feature>
<reference evidence="19 20" key="1">
    <citation type="submission" date="2020-08" db="EMBL/GenBank/DDBJ databases">
        <title>Functional genomics of gut bacteria from endangered species of beetles.</title>
        <authorList>
            <person name="Carlos-Shanley C."/>
        </authorList>
    </citation>
    <scope>NUCLEOTIDE SEQUENCE [LARGE SCALE GENOMIC DNA]</scope>
    <source>
        <strain evidence="19 20">S00198</strain>
    </source>
</reference>
<dbReference type="GO" id="GO:0009279">
    <property type="term" value="C:cell outer membrane"/>
    <property type="evidence" value="ECO:0007669"/>
    <property type="project" value="UniProtKB-SubCell"/>
</dbReference>
<evidence type="ECO:0000256" key="9">
    <source>
        <dbReference type="ARBA" id="ARBA00023065"/>
    </source>
</evidence>
<keyword evidence="6 14" id="KW-0812">Transmembrane</keyword>
<comment type="similarity">
    <text evidence="2 14 16">Belongs to the TonB-dependent receptor family.</text>
</comment>
<evidence type="ECO:0000256" key="13">
    <source>
        <dbReference type="ARBA" id="ARBA00023237"/>
    </source>
</evidence>
<evidence type="ECO:0000256" key="15">
    <source>
        <dbReference type="PROSITE-ProRule" id="PRU10144"/>
    </source>
</evidence>
<dbReference type="SMART" id="SM00965">
    <property type="entry name" value="STN"/>
    <property type="match status" value="1"/>
</dbReference>
<evidence type="ECO:0000313" key="19">
    <source>
        <dbReference type="EMBL" id="MBB6563199.1"/>
    </source>
</evidence>
<dbReference type="Pfam" id="PF07715">
    <property type="entry name" value="Plug"/>
    <property type="match status" value="1"/>
</dbReference>
<comment type="caution">
    <text evidence="19">The sequence shown here is derived from an EMBL/GenBank/DDBJ whole genome shotgun (WGS) entry which is preliminary data.</text>
</comment>
<accession>A0A7X0PK45</accession>
<evidence type="ECO:0000256" key="4">
    <source>
        <dbReference type="ARBA" id="ARBA00022452"/>
    </source>
</evidence>
<feature type="short sequence motif" description="TonB C-terminal box" evidence="15">
    <location>
        <begin position="779"/>
        <end position="796"/>
    </location>
</feature>
<evidence type="ECO:0000313" key="20">
    <source>
        <dbReference type="Proteomes" id="UP000575083"/>
    </source>
</evidence>
<keyword evidence="10 16" id="KW-0798">TonB box</keyword>
<dbReference type="InterPro" id="IPR011662">
    <property type="entry name" value="Secretin/TonB_short_N"/>
</dbReference>
<evidence type="ECO:0000256" key="12">
    <source>
        <dbReference type="ARBA" id="ARBA00023170"/>
    </source>
</evidence>
<dbReference type="InterPro" id="IPR010105">
    <property type="entry name" value="TonB_sidphr_rcpt"/>
</dbReference>
<dbReference type="GO" id="GO:0015891">
    <property type="term" value="P:siderophore transport"/>
    <property type="evidence" value="ECO:0007669"/>
    <property type="project" value="InterPro"/>
</dbReference>
<dbReference type="Pfam" id="PF07660">
    <property type="entry name" value="STN"/>
    <property type="match status" value="1"/>
</dbReference>
<dbReference type="PANTHER" id="PTHR32552:SF83">
    <property type="entry name" value="BLR3904 PROTEIN"/>
    <property type="match status" value="1"/>
</dbReference>